<organism evidence="2 3">
    <name type="scientific">Turneriella parva (strain ATCC BAA-1111 / DSM 21527 / NCTC 11395 / H)</name>
    <name type="common">Leptospira parva</name>
    <dbReference type="NCBI Taxonomy" id="869212"/>
    <lineage>
        <taxon>Bacteria</taxon>
        <taxon>Pseudomonadati</taxon>
        <taxon>Spirochaetota</taxon>
        <taxon>Spirochaetia</taxon>
        <taxon>Leptospirales</taxon>
        <taxon>Leptospiraceae</taxon>
        <taxon>Turneriella</taxon>
    </lineage>
</organism>
<dbReference type="STRING" id="869212.Turpa_2253"/>
<keyword evidence="1" id="KW-1133">Transmembrane helix</keyword>
<protein>
    <submittedName>
        <fullName evidence="2">Uncharacterized protein</fullName>
    </submittedName>
</protein>
<feature type="transmembrane region" description="Helical" evidence="1">
    <location>
        <begin position="103"/>
        <end position="121"/>
    </location>
</feature>
<feature type="transmembrane region" description="Helical" evidence="1">
    <location>
        <begin position="42"/>
        <end position="65"/>
    </location>
</feature>
<keyword evidence="1" id="KW-0472">Membrane</keyword>
<dbReference type="HOGENOM" id="CLU_1958617_0_0_12"/>
<feature type="transmembrane region" description="Helical" evidence="1">
    <location>
        <begin position="71"/>
        <end position="91"/>
    </location>
</feature>
<dbReference type="EMBL" id="CP002959">
    <property type="protein sequence ID" value="AFM12898.1"/>
    <property type="molecule type" value="Genomic_DNA"/>
</dbReference>
<sequence length="128" mass="13793">MPGFPKSAPQGNAWIFYLVLGLGSPVWAAYAQNNLMGEGLTIARTTAHLLAAGGSVVGFGLLTGFNVRPGLVAVLALVWSQSALWATHAYISWRGAILSRLELLPPLFLAALPVLIIWLLFNHTEENR</sequence>
<evidence type="ECO:0000313" key="2">
    <source>
        <dbReference type="EMBL" id="AFM12898.1"/>
    </source>
</evidence>
<proteinExistence type="predicted"/>
<evidence type="ECO:0000313" key="3">
    <source>
        <dbReference type="Proteomes" id="UP000006048"/>
    </source>
</evidence>
<dbReference type="AlphaFoldDB" id="I4B6J1"/>
<keyword evidence="1" id="KW-0812">Transmembrane</keyword>
<gene>
    <name evidence="2" type="ordered locus">Turpa_2253</name>
</gene>
<dbReference type="KEGG" id="tpx:Turpa_2253"/>
<keyword evidence="3" id="KW-1185">Reference proteome</keyword>
<evidence type="ECO:0000256" key="1">
    <source>
        <dbReference type="SAM" id="Phobius"/>
    </source>
</evidence>
<name>I4B6J1_TURPD</name>
<feature type="transmembrane region" description="Helical" evidence="1">
    <location>
        <begin position="12"/>
        <end position="30"/>
    </location>
</feature>
<dbReference type="Proteomes" id="UP000006048">
    <property type="component" value="Chromosome"/>
</dbReference>
<accession>I4B6J1</accession>
<reference evidence="2 3" key="1">
    <citation type="submission" date="2012-06" db="EMBL/GenBank/DDBJ databases">
        <title>The complete chromosome of genome of Turneriella parva DSM 21527.</title>
        <authorList>
            <consortium name="US DOE Joint Genome Institute (JGI-PGF)"/>
            <person name="Lucas S."/>
            <person name="Han J."/>
            <person name="Lapidus A."/>
            <person name="Bruce D."/>
            <person name="Goodwin L."/>
            <person name="Pitluck S."/>
            <person name="Peters L."/>
            <person name="Kyrpides N."/>
            <person name="Mavromatis K."/>
            <person name="Ivanova N."/>
            <person name="Mikhailova N."/>
            <person name="Chertkov O."/>
            <person name="Detter J.C."/>
            <person name="Tapia R."/>
            <person name="Han C."/>
            <person name="Land M."/>
            <person name="Hauser L."/>
            <person name="Markowitz V."/>
            <person name="Cheng J.-F."/>
            <person name="Hugenholtz P."/>
            <person name="Woyke T."/>
            <person name="Wu D."/>
            <person name="Gronow S."/>
            <person name="Wellnitz S."/>
            <person name="Brambilla E."/>
            <person name="Klenk H.-P."/>
            <person name="Eisen J.A."/>
        </authorList>
    </citation>
    <scope>NUCLEOTIDE SEQUENCE [LARGE SCALE GENOMIC DNA]</scope>
    <source>
        <strain evidence="3">ATCC BAA-1111 / DSM 21527 / NCTC 11395 / H</strain>
    </source>
</reference>